<dbReference type="OrthoDB" id="3174593at2"/>
<proteinExistence type="predicted"/>
<accession>A0A175Y6A2</accession>
<dbReference type="STRING" id="621456.BJP26_11975"/>
<organism evidence="2 3">
    <name type="scientific">Sphingomonas melonis TY</name>
    <dbReference type="NCBI Taxonomy" id="621456"/>
    <lineage>
        <taxon>Bacteria</taxon>
        <taxon>Pseudomonadati</taxon>
        <taxon>Pseudomonadota</taxon>
        <taxon>Alphaproteobacteria</taxon>
        <taxon>Sphingomonadales</taxon>
        <taxon>Sphingomonadaceae</taxon>
        <taxon>Sphingomonas</taxon>
    </lineage>
</organism>
<dbReference type="PANTHER" id="PTHR36924">
    <property type="entry name" value="ANTITOXIN HIGA-1"/>
    <property type="match status" value="1"/>
</dbReference>
<dbReference type="KEGG" id="smy:BJP26_11975"/>
<dbReference type="SUPFAM" id="SSF47413">
    <property type="entry name" value="lambda repressor-like DNA-binding domains"/>
    <property type="match status" value="1"/>
</dbReference>
<comment type="caution">
    <text evidence="2">The sequence shown here is derived from an EMBL/GenBank/DDBJ whole genome shotgun (WGS) entry which is preliminary data.</text>
</comment>
<gene>
    <name evidence="2" type="ORF">AVM11_13305</name>
</gene>
<dbReference type="NCBIfam" id="TIGR02607">
    <property type="entry name" value="antidote_HigA"/>
    <property type="match status" value="1"/>
</dbReference>
<dbReference type="Gene3D" id="1.10.260.40">
    <property type="entry name" value="lambda repressor-like DNA-binding domains"/>
    <property type="match status" value="1"/>
</dbReference>
<evidence type="ECO:0000256" key="1">
    <source>
        <dbReference type="ARBA" id="ARBA00023125"/>
    </source>
</evidence>
<protein>
    <submittedName>
        <fullName evidence="2">Addiction module antidote protein, HigA family</fullName>
    </submittedName>
</protein>
<keyword evidence="1" id="KW-0238">DNA-binding</keyword>
<evidence type="ECO:0000313" key="3">
    <source>
        <dbReference type="Proteomes" id="UP000078460"/>
    </source>
</evidence>
<dbReference type="PANTHER" id="PTHR36924:SF1">
    <property type="entry name" value="ANTITOXIN HIGA-1"/>
    <property type="match status" value="1"/>
</dbReference>
<dbReference type="InterPro" id="IPR001387">
    <property type="entry name" value="Cro/C1-type_HTH"/>
</dbReference>
<dbReference type="GeneID" id="93797931"/>
<dbReference type="CDD" id="cd00093">
    <property type="entry name" value="HTH_XRE"/>
    <property type="match status" value="1"/>
</dbReference>
<evidence type="ECO:0000313" key="2">
    <source>
        <dbReference type="EMBL" id="KZB96394.1"/>
    </source>
</evidence>
<keyword evidence="3" id="KW-1185">Reference proteome</keyword>
<dbReference type="InterPro" id="IPR010982">
    <property type="entry name" value="Lambda_DNA-bd_dom_sf"/>
</dbReference>
<name>A0A175Y6A2_9SPHN</name>
<dbReference type="EMBL" id="LQCK02000003">
    <property type="protein sequence ID" value="KZB96394.1"/>
    <property type="molecule type" value="Genomic_DNA"/>
</dbReference>
<dbReference type="AlphaFoldDB" id="A0A175Y6A2"/>
<sequence>MTSRSPTITDADWLENEHAGQLLVSEFLEPEELSIDQLARAIDVDSDRVLDVVEGRRAIDAELDLRLARYFGLSDGFFLRLQDRYEIVEAKRALNDALDRIVPRAA</sequence>
<dbReference type="GO" id="GO:0003677">
    <property type="term" value="F:DNA binding"/>
    <property type="evidence" value="ECO:0007669"/>
    <property type="project" value="UniProtKB-KW"/>
</dbReference>
<dbReference type="Proteomes" id="UP000078460">
    <property type="component" value="Unassembled WGS sequence"/>
</dbReference>
<reference evidence="2" key="1">
    <citation type="submission" date="2016-03" db="EMBL/GenBank/DDBJ databases">
        <title>Sphingomonas melonis TY, whole genome shotgun sequencing.</title>
        <authorList>
            <person name="Wang H."/>
            <person name="Zhu P."/>
        </authorList>
    </citation>
    <scope>NUCLEOTIDE SEQUENCE [LARGE SCALE GENOMIC DNA]</scope>
    <source>
        <strain evidence="2">TY</strain>
    </source>
</reference>
<dbReference type="InterPro" id="IPR013430">
    <property type="entry name" value="Toxin_antidote_HigA"/>
</dbReference>
<dbReference type="RefSeq" id="WP_018250682.1">
    <property type="nucleotide sequence ID" value="NZ_CP017578.1"/>
</dbReference>